<evidence type="ECO:0000259" key="1">
    <source>
        <dbReference type="Pfam" id="PF00561"/>
    </source>
</evidence>
<dbReference type="EMBL" id="NRRU01000032">
    <property type="protein sequence ID" value="MBK1713138.1"/>
    <property type="molecule type" value="Genomic_DNA"/>
</dbReference>
<dbReference type="Proteomes" id="UP001041814">
    <property type="component" value="Unassembled WGS sequence"/>
</dbReference>
<gene>
    <name evidence="2" type="ORF">CKO43_10135</name>
</gene>
<proteinExistence type="predicted"/>
<dbReference type="Gene3D" id="3.40.50.1820">
    <property type="entry name" value="alpha/beta hydrolase"/>
    <property type="match status" value="1"/>
</dbReference>
<reference evidence="2" key="1">
    <citation type="submission" date="2017-08" db="EMBL/GenBank/DDBJ databases">
        <authorList>
            <person name="Imhoff J.F."/>
            <person name="Rahn T."/>
            <person name="Kuenzel S."/>
            <person name="Neulinger S.C."/>
        </authorList>
    </citation>
    <scope>NUCLEOTIDE SEQUENCE</scope>
    <source>
        <strain evidence="2">IM 151</strain>
    </source>
</reference>
<keyword evidence="2" id="KW-0378">Hydrolase</keyword>
<comment type="caution">
    <text evidence="2">The sequence shown here is derived from an EMBL/GenBank/DDBJ whole genome shotgun (WGS) entry which is preliminary data.</text>
</comment>
<dbReference type="Pfam" id="PF00561">
    <property type="entry name" value="Abhydrolase_1"/>
    <property type="match status" value="1"/>
</dbReference>
<reference evidence="2" key="2">
    <citation type="journal article" date="2020" name="Microorganisms">
        <title>Osmotic Adaptation and Compatible Solute Biosynthesis of Phototrophic Bacteria as Revealed from Genome Analyses.</title>
        <authorList>
            <person name="Imhoff J.F."/>
            <person name="Rahn T."/>
            <person name="Kunzel S."/>
            <person name="Keller A."/>
            <person name="Neulinger S.C."/>
        </authorList>
    </citation>
    <scope>NUCLEOTIDE SEQUENCE</scope>
    <source>
        <strain evidence="2">IM 151</strain>
    </source>
</reference>
<dbReference type="PANTHER" id="PTHR43433">
    <property type="entry name" value="HYDROLASE, ALPHA/BETA FOLD FAMILY PROTEIN"/>
    <property type="match status" value="1"/>
</dbReference>
<dbReference type="InterPro" id="IPR000073">
    <property type="entry name" value="AB_hydrolase_1"/>
</dbReference>
<evidence type="ECO:0000313" key="2">
    <source>
        <dbReference type="EMBL" id="MBK1713138.1"/>
    </source>
</evidence>
<keyword evidence="3" id="KW-1185">Reference proteome</keyword>
<dbReference type="RefSeq" id="WP_200378571.1">
    <property type="nucleotide sequence ID" value="NZ_NRRU01000032.1"/>
</dbReference>
<dbReference type="InterPro" id="IPR029058">
    <property type="entry name" value="AB_hydrolase_fold"/>
</dbReference>
<dbReference type="GO" id="GO:0016787">
    <property type="term" value="F:hydrolase activity"/>
    <property type="evidence" value="ECO:0007669"/>
    <property type="project" value="UniProtKB-KW"/>
</dbReference>
<sequence>MQVSANGLALEVDDRGPPDGVPLLLVMGLGMQLTAWPEELVQLLVARGFRVLRFDNRDAGLSQGFDHLGAPNLAIAGIRFALHLPGRSPYSLADMAADTLGVMDALGLQSAHVCGASMGGMIAQHLAARRPERVRSLTLMMTTSGARALPQPGLRVRQALLSRPANNSREAVVAHLERVLRTIGSPGFPPDRAQMHQRFEAAFDRAWRPAGTARQIAAVIADGDRTRLLGAVRAPTLVLHGRDDPLVPPAAAHDLALKIPGATVEMIPGMGHDLPQELLERFADSIAANAQRS</sequence>
<dbReference type="InterPro" id="IPR050471">
    <property type="entry name" value="AB_hydrolase"/>
</dbReference>
<accession>A0ABS1DUF1</accession>
<protein>
    <submittedName>
        <fullName evidence="2">Alpha/beta hydrolase</fullName>
    </submittedName>
</protein>
<dbReference type="SUPFAM" id="SSF53474">
    <property type="entry name" value="alpha/beta-Hydrolases"/>
    <property type="match status" value="1"/>
</dbReference>
<evidence type="ECO:0000313" key="3">
    <source>
        <dbReference type="Proteomes" id="UP001041814"/>
    </source>
</evidence>
<organism evidence="2 3">
    <name type="scientific">Rubrivivax gelatinosus</name>
    <name type="common">Rhodocyclus gelatinosus</name>
    <name type="synonym">Rhodopseudomonas gelatinosa</name>
    <dbReference type="NCBI Taxonomy" id="28068"/>
    <lineage>
        <taxon>Bacteria</taxon>
        <taxon>Pseudomonadati</taxon>
        <taxon>Pseudomonadota</taxon>
        <taxon>Betaproteobacteria</taxon>
        <taxon>Burkholderiales</taxon>
        <taxon>Sphaerotilaceae</taxon>
        <taxon>Rubrivivax</taxon>
    </lineage>
</organism>
<dbReference type="PANTHER" id="PTHR43433:SF5">
    <property type="entry name" value="AB HYDROLASE-1 DOMAIN-CONTAINING PROTEIN"/>
    <property type="match status" value="1"/>
</dbReference>
<feature type="domain" description="AB hydrolase-1" evidence="1">
    <location>
        <begin position="22"/>
        <end position="273"/>
    </location>
</feature>
<name>A0ABS1DUF1_RUBGE</name>